<dbReference type="InterPro" id="IPR002044">
    <property type="entry name" value="CBM20"/>
</dbReference>
<sequence length="410" mass="43022">MTLAGRPVCAAYNGGFIKQQHAGIPLLNGRRNASENPSLRIARRRRISAQSSAVAAQDTVRVRFSTHFQAAFGESLKIVGSNSVVGAWDVAAAPGMCWTDGNVWALDLDLAEHADFEYKMVHVHYNGTSWESCHNRLFQAGPALPDQAALDISCAYNHPELTVVQLAPKEALASLDSEDTWDPVAQGLPADLTEELSQKGVENSCIPEQEPETAVSKSWAEVQQEAPVFLTEAAVAVEQAVKEAALQNEAALEKPPAQGPAAAAGAIALALGAGVVMSALAIDLTDAAVASAILAAGATFLPAKDAQDAQEAMSKVMAGGLNVTEAIARGFGLKSHVEQRAEREAEQEAQKQPDEQEQSVVASAGNDITLVSPSEGVLSKLGMIDTMASSAEMALADNVAEAQGKKEVAH</sequence>
<organism evidence="3 4">
    <name type="scientific">Coccomyxa viridis</name>
    <dbReference type="NCBI Taxonomy" id="1274662"/>
    <lineage>
        <taxon>Eukaryota</taxon>
        <taxon>Viridiplantae</taxon>
        <taxon>Chlorophyta</taxon>
        <taxon>core chlorophytes</taxon>
        <taxon>Trebouxiophyceae</taxon>
        <taxon>Trebouxiophyceae incertae sedis</taxon>
        <taxon>Coccomyxaceae</taxon>
        <taxon>Coccomyxa</taxon>
    </lineage>
</organism>
<dbReference type="SUPFAM" id="SSF49452">
    <property type="entry name" value="Starch-binding domain-like"/>
    <property type="match status" value="1"/>
</dbReference>
<gene>
    <name evidence="3" type="primary">g7988</name>
    <name evidence="3" type="ORF">VP750_LOCUS6864</name>
</gene>
<proteinExistence type="predicted"/>
<feature type="compositionally biased region" description="Basic and acidic residues" evidence="1">
    <location>
        <begin position="340"/>
        <end position="354"/>
    </location>
</feature>
<feature type="region of interest" description="Disordered" evidence="1">
    <location>
        <begin position="340"/>
        <end position="365"/>
    </location>
</feature>
<dbReference type="Pfam" id="PF00686">
    <property type="entry name" value="CBM_20"/>
    <property type="match status" value="1"/>
</dbReference>
<comment type="caution">
    <text evidence="3">The sequence shown here is derived from an EMBL/GenBank/DDBJ whole genome shotgun (WGS) entry which is preliminary data.</text>
</comment>
<evidence type="ECO:0000259" key="2">
    <source>
        <dbReference type="PROSITE" id="PS51166"/>
    </source>
</evidence>
<dbReference type="PROSITE" id="PS51166">
    <property type="entry name" value="CBM20"/>
    <property type="match status" value="1"/>
</dbReference>
<reference evidence="3 4" key="1">
    <citation type="submission" date="2024-06" db="EMBL/GenBank/DDBJ databases">
        <authorList>
            <person name="Kraege A."/>
            <person name="Thomma B."/>
        </authorList>
    </citation>
    <scope>NUCLEOTIDE SEQUENCE [LARGE SCALE GENOMIC DNA]</scope>
</reference>
<name>A0ABP1FZ99_9CHLO</name>
<dbReference type="PANTHER" id="PTHR15048">
    <property type="entry name" value="STARCH-BINDING DOMAIN-CONTAINING PROTEIN 1"/>
    <property type="match status" value="1"/>
</dbReference>
<keyword evidence="4" id="KW-1185">Reference proteome</keyword>
<accession>A0ABP1FZ99</accession>
<evidence type="ECO:0000313" key="4">
    <source>
        <dbReference type="Proteomes" id="UP001497392"/>
    </source>
</evidence>
<feature type="domain" description="CBM20" evidence="2">
    <location>
        <begin position="54"/>
        <end position="158"/>
    </location>
</feature>
<dbReference type="SMART" id="SM01065">
    <property type="entry name" value="CBM_2"/>
    <property type="match status" value="1"/>
</dbReference>
<dbReference type="InterPro" id="IPR013784">
    <property type="entry name" value="Carb-bd-like_fold"/>
</dbReference>
<evidence type="ECO:0000256" key="1">
    <source>
        <dbReference type="SAM" id="MobiDB-lite"/>
    </source>
</evidence>
<dbReference type="EMBL" id="CAXHTA020000012">
    <property type="protein sequence ID" value="CAL5225205.1"/>
    <property type="molecule type" value="Genomic_DNA"/>
</dbReference>
<protein>
    <submittedName>
        <fullName evidence="3">G7988 protein</fullName>
    </submittedName>
</protein>
<dbReference type="PANTHER" id="PTHR15048:SF0">
    <property type="entry name" value="STARCH-BINDING DOMAIN-CONTAINING PROTEIN 1"/>
    <property type="match status" value="1"/>
</dbReference>
<dbReference type="InterPro" id="IPR013783">
    <property type="entry name" value="Ig-like_fold"/>
</dbReference>
<dbReference type="Proteomes" id="UP001497392">
    <property type="component" value="Unassembled WGS sequence"/>
</dbReference>
<dbReference type="Gene3D" id="2.60.40.10">
    <property type="entry name" value="Immunoglobulins"/>
    <property type="match status" value="1"/>
</dbReference>
<evidence type="ECO:0000313" key="3">
    <source>
        <dbReference type="EMBL" id="CAL5225205.1"/>
    </source>
</evidence>